<keyword evidence="3 5" id="KW-0238">DNA-binding</keyword>
<dbReference type="Pfam" id="PF00440">
    <property type="entry name" value="TetR_N"/>
    <property type="match status" value="1"/>
</dbReference>
<dbReference type="Pfam" id="PF13977">
    <property type="entry name" value="TetR_C_6"/>
    <property type="match status" value="1"/>
</dbReference>
<evidence type="ECO:0000313" key="8">
    <source>
        <dbReference type="Proteomes" id="UP001597145"/>
    </source>
</evidence>
<keyword evidence="4" id="KW-0804">Transcription</keyword>
<evidence type="ECO:0000259" key="6">
    <source>
        <dbReference type="PROSITE" id="PS50977"/>
    </source>
</evidence>
<reference evidence="8" key="1">
    <citation type="journal article" date="2019" name="Int. J. Syst. Evol. Microbiol.">
        <title>The Global Catalogue of Microorganisms (GCM) 10K type strain sequencing project: providing services to taxonomists for standard genome sequencing and annotation.</title>
        <authorList>
            <consortium name="The Broad Institute Genomics Platform"/>
            <consortium name="The Broad Institute Genome Sequencing Center for Infectious Disease"/>
            <person name="Wu L."/>
            <person name="Ma J."/>
        </authorList>
    </citation>
    <scope>NUCLEOTIDE SEQUENCE [LARGE SCALE GENOMIC DNA]</scope>
    <source>
        <strain evidence="8">JCM 12165</strain>
    </source>
</reference>
<organism evidence="7 8">
    <name type="scientific">Pseudonocardia aurantiaca</name>
    <dbReference type="NCBI Taxonomy" id="75290"/>
    <lineage>
        <taxon>Bacteria</taxon>
        <taxon>Bacillati</taxon>
        <taxon>Actinomycetota</taxon>
        <taxon>Actinomycetes</taxon>
        <taxon>Pseudonocardiales</taxon>
        <taxon>Pseudonocardiaceae</taxon>
        <taxon>Pseudonocardia</taxon>
    </lineage>
</organism>
<dbReference type="RefSeq" id="WP_343985529.1">
    <property type="nucleotide sequence ID" value="NZ_BAAAJG010000026.1"/>
</dbReference>
<evidence type="ECO:0000256" key="3">
    <source>
        <dbReference type="ARBA" id="ARBA00023125"/>
    </source>
</evidence>
<dbReference type="Gene3D" id="1.10.357.10">
    <property type="entry name" value="Tetracycline Repressor, domain 2"/>
    <property type="match status" value="1"/>
</dbReference>
<evidence type="ECO:0000256" key="5">
    <source>
        <dbReference type="PROSITE-ProRule" id="PRU00335"/>
    </source>
</evidence>
<evidence type="ECO:0000256" key="2">
    <source>
        <dbReference type="ARBA" id="ARBA00023015"/>
    </source>
</evidence>
<evidence type="ECO:0000256" key="4">
    <source>
        <dbReference type="ARBA" id="ARBA00023163"/>
    </source>
</evidence>
<dbReference type="PROSITE" id="PS50977">
    <property type="entry name" value="HTH_TETR_2"/>
    <property type="match status" value="1"/>
</dbReference>
<feature type="domain" description="HTH tetR-type" evidence="6">
    <location>
        <begin position="1"/>
        <end position="61"/>
    </location>
</feature>
<gene>
    <name evidence="7" type="ORF">ACFSCY_29360</name>
</gene>
<comment type="caution">
    <text evidence="7">The sequence shown here is derived from an EMBL/GenBank/DDBJ whole genome shotgun (WGS) entry which is preliminary data.</text>
</comment>
<dbReference type="InterPro" id="IPR036271">
    <property type="entry name" value="Tet_transcr_reg_TetR-rel_C_sf"/>
</dbReference>
<dbReference type="EMBL" id="JBHUCP010000025">
    <property type="protein sequence ID" value="MFD1533541.1"/>
    <property type="molecule type" value="Genomic_DNA"/>
</dbReference>
<dbReference type="Proteomes" id="UP001597145">
    <property type="component" value="Unassembled WGS sequence"/>
</dbReference>
<keyword evidence="2" id="KW-0805">Transcription regulation</keyword>
<sequence>MGHREDLLAGAKRCIAEKGFAHTTARDIVAASGTNLASIGYHFGSKDALLNAAVIDSFDDWDETIEAAVDRRSGDAPLDRLEAFLTGLVEALGQNRPMAAASVQGFAQAEFAPDVRAQIAEAYRRARRELPAMILQVDVDDVDDRTAATLGSLAMALVNGFVLQHLVDPEQAPSARDMVDALRRLRTD</sequence>
<dbReference type="SUPFAM" id="SSF46689">
    <property type="entry name" value="Homeodomain-like"/>
    <property type="match status" value="1"/>
</dbReference>
<keyword evidence="1" id="KW-0678">Repressor</keyword>
<keyword evidence="8" id="KW-1185">Reference proteome</keyword>
<dbReference type="InterPro" id="IPR039538">
    <property type="entry name" value="BetI_C"/>
</dbReference>
<proteinExistence type="predicted"/>
<dbReference type="PRINTS" id="PR00455">
    <property type="entry name" value="HTHTETR"/>
</dbReference>
<dbReference type="InterPro" id="IPR001647">
    <property type="entry name" value="HTH_TetR"/>
</dbReference>
<feature type="DNA-binding region" description="H-T-H motif" evidence="5">
    <location>
        <begin position="24"/>
        <end position="43"/>
    </location>
</feature>
<dbReference type="PANTHER" id="PTHR30055">
    <property type="entry name" value="HTH-TYPE TRANSCRIPTIONAL REGULATOR RUTR"/>
    <property type="match status" value="1"/>
</dbReference>
<protein>
    <submittedName>
        <fullName evidence="7">TetR/AcrR family transcriptional regulator</fullName>
    </submittedName>
</protein>
<name>A0ABW4FSQ8_9PSEU</name>
<dbReference type="InterPro" id="IPR050109">
    <property type="entry name" value="HTH-type_TetR-like_transc_reg"/>
</dbReference>
<evidence type="ECO:0000256" key="1">
    <source>
        <dbReference type="ARBA" id="ARBA00022491"/>
    </source>
</evidence>
<dbReference type="SUPFAM" id="SSF48498">
    <property type="entry name" value="Tetracyclin repressor-like, C-terminal domain"/>
    <property type="match status" value="1"/>
</dbReference>
<evidence type="ECO:0000313" key="7">
    <source>
        <dbReference type="EMBL" id="MFD1533541.1"/>
    </source>
</evidence>
<dbReference type="PANTHER" id="PTHR30055:SF219">
    <property type="entry name" value="TRANSCRIPTIONAL REGULATORY PROTEIN"/>
    <property type="match status" value="1"/>
</dbReference>
<accession>A0ABW4FSQ8</accession>
<dbReference type="InterPro" id="IPR009057">
    <property type="entry name" value="Homeodomain-like_sf"/>
</dbReference>